<protein>
    <recommendedName>
        <fullName evidence="4">POTRA domain-containing protein</fullName>
    </recommendedName>
</protein>
<name>A0A1W9S123_9BACT</name>
<evidence type="ECO:0000313" key="2">
    <source>
        <dbReference type="EMBL" id="OQX90385.1"/>
    </source>
</evidence>
<keyword evidence="1" id="KW-0472">Membrane</keyword>
<sequence length="83" mass="9131">MKVLLTVERRIKAPDKKSFSSAGVKRRGGRVKVLVLIFSVLICMSLVAAKIIAYTGVTEIKKIEVKSNVKGIEDKVVRIAGFE</sequence>
<feature type="non-terminal residue" evidence="2">
    <location>
        <position position="83"/>
    </location>
</feature>
<evidence type="ECO:0000313" key="3">
    <source>
        <dbReference type="Proteomes" id="UP000192611"/>
    </source>
</evidence>
<dbReference type="AlphaFoldDB" id="A0A1W9S123"/>
<comment type="caution">
    <text evidence="2">The sequence shown here is derived from an EMBL/GenBank/DDBJ whole genome shotgun (WGS) entry which is preliminary data.</text>
</comment>
<dbReference type="EMBL" id="NATQ01000060">
    <property type="protein sequence ID" value="OQX90385.1"/>
    <property type="molecule type" value="Genomic_DNA"/>
</dbReference>
<dbReference type="Proteomes" id="UP000192611">
    <property type="component" value="Unassembled WGS sequence"/>
</dbReference>
<evidence type="ECO:0008006" key="4">
    <source>
        <dbReference type="Google" id="ProtNLM"/>
    </source>
</evidence>
<keyword evidence="1" id="KW-0812">Transmembrane</keyword>
<proteinExistence type="predicted"/>
<feature type="transmembrane region" description="Helical" evidence="1">
    <location>
        <begin position="33"/>
        <end position="57"/>
    </location>
</feature>
<accession>A0A1W9S123</accession>
<evidence type="ECO:0000256" key="1">
    <source>
        <dbReference type="SAM" id="Phobius"/>
    </source>
</evidence>
<reference evidence="3" key="1">
    <citation type="submission" date="2017-03" db="EMBL/GenBank/DDBJ databases">
        <title>Novel pathways for hydrocarbon cycling and metabolic interdependencies in hydrothermal sediment communities.</title>
        <authorList>
            <person name="Dombrowski N."/>
            <person name="Seitz K."/>
            <person name="Teske A."/>
            <person name="Baker B."/>
        </authorList>
    </citation>
    <scope>NUCLEOTIDE SEQUENCE [LARGE SCALE GENOMIC DNA]</scope>
</reference>
<keyword evidence="1" id="KW-1133">Transmembrane helix</keyword>
<organism evidence="2 3">
    <name type="scientific">Candidatus Coatesbacteria bacterium 4484_99</name>
    <dbReference type="NCBI Taxonomy" id="1970774"/>
    <lineage>
        <taxon>Bacteria</taxon>
        <taxon>Candidatus Coatesiibacteriota</taxon>
    </lineage>
</organism>
<gene>
    <name evidence="2" type="ORF">B6D57_03400</name>
</gene>